<evidence type="ECO:0000256" key="1">
    <source>
        <dbReference type="ARBA" id="ARBA00007592"/>
    </source>
</evidence>
<dbReference type="InterPro" id="IPR013785">
    <property type="entry name" value="Aldolase_TIM"/>
</dbReference>
<evidence type="ECO:0000256" key="3">
    <source>
        <dbReference type="ARBA" id="ARBA00023270"/>
    </source>
</evidence>
<name>I0H3U4_ACTM4</name>
<protein>
    <submittedName>
        <fullName evidence="7">Putative dihydrodipicolinate synthase</fullName>
    </submittedName>
</protein>
<accession>I0H3U4</accession>
<dbReference type="PANTHER" id="PTHR12128">
    <property type="entry name" value="DIHYDRODIPICOLINATE SYNTHASE"/>
    <property type="match status" value="1"/>
</dbReference>
<dbReference type="OrthoDB" id="3175637at2"/>
<feature type="binding site" evidence="6">
    <location>
        <position position="224"/>
    </location>
    <ligand>
        <name>pyruvate</name>
        <dbReference type="ChEBI" id="CHEBI:15361"/>
    </ligand>
</feature>
<proteinExistence type="inferred from homology"/>
<dbReference type="Pfam" id="PF00701">
    <property type="entry name" value="DHDPS"/>
    <property type="match status" value="1"/>
</dbReference>
<comment type="similarity">
    <text evidence="1 4">Belongs to the DapA family.</text>
</comment>
<dbReference type="eggNOG" id="COG0329">
    <property type="taxonomic scope" value="Bacteria"/>
</dbReference>
<dbReference type="Proteomes" id="UP000007882">
    <property type="component" value="Chromosome"/>
</dbReference>
<dbReference type="SUPFAM" id="SSF51569">
    <property type="entry name" value="Aldolase"/>
    <property type="match status" value="1"/>
</dbReference>
<dbReference type="CDD" id="cd00408">
    <property type="entry name" value="DHDPS-like"/>
    <property type="match status" value="1"/>
</dbReference>
<dbReference type="KEGG" id="ams:AMIS_24610"/>
<dbReference type="PANTHER" id="PTHR12128:SF66">
    <property type="entry name" value="4-HYDROXY-2-OXOGLUTARATE ALDOLASE, MITOCHONDRIAL"/>
    <property type="match status" value="1"/>
</dbReference>
<keyword evidence="3" id="KW-0704">Schiff base</keyword>
<dbReference type="STRING" id="512565.AMIS_24610"/>
<feature type="active site" description="Proton donor/acceptor" evidence="5">
    <location>
        <position position="150"/>
    </location>
</feature>
<dbReference type="PATRIC" id="fig|512565.3.peg.2460"/>
<evidence type="ECO:0000256" key="2">
    <source>
        <dbReference type="ARBA" id="ARBA00023239"/>
    </source>
</evidence>
<dbReference type="GO" id="GO:0044281">
    <property type="term" value="P:small molecule metabolic process"/>
    <property type="evidence" value="ECO:0007669"/>
    <property type="project" value="UniProtKB-ARBA"/>
</dbReference>
<feature type="active site" description="Schiff-base intermediate with substrate" evidence="5">
    <location>
        <position position="178"/>
    </location>
</feature>
<keyword evidence="8" id="KW-1185">Reference proteome</keyword>
<sequence length="322" mass="33694">MTSVTATAATPAGTLGPALTGVVPPVCTPLTPDLEVDVASLLRLVDFQIAGGVDGLFILGSSSEVAFLPDAHRAVVVDTVLRHVGGQVPVLIGAIDMTTLRVLDHARRAARAGCAGIVVTAPFYTRTHPAEIERHLRGIAEQCEAPLYAYDLPVSVHSNLDHEMLLRLAADGVLAGLKDSTGDDAGLRDLIVARNDAGLTGFSVLTGSELTVDNALRMGADGVVPGLGNVDPHGYATLYAHARAGDWDRAASEQERLLRLMRIVRAAPAGRMGRGSSALGAFKTALHLRGVIDHPVTAPPQIPLDEAETAYVRQILVTAGLL</sequence>
<dbReference type="EMBL" id="AP012319">
    <property type="protein sequence ID" value="BAL87681.1"/>
    <property type="molecule type" value="Genomic_DNA"/>
</dbReference>
<gene>
    <name evidence="7" type="ordered locus">AMIS_24610</name>
</gene>
<dbReference type="InterPro" id="IPR002220">
    <property type="entry name" value="DapA-like"/>
</dbReference>
<reference evidence="7 8" key="1">
    <citation type="submission" date="2012-02" db="EMBL/GenBank/DDBJ databases">
        <title>Complete genome sequence of Actinoplanes missouriensis 431 (= NBRC 102363).</title>
        <authorList>
            <person name="Ohnishi Y."/>
            <person name="Ishikawa J."/>
            <person name="Sekine M."/>
            <person name="Hosoyama A."/>
            <person name="Harada T."/>
            <person name="Narita H."/>
            <person name="Hata T."/>
            <person name="Konno Y."/>
            <person name="Tutikane K."/>
            <person name="Fujita N."/>
            <person name="Horinouchi S."/>
            <person name="Hayakawa M."/>
        </authorList>
    </citation>
    <scope>NUCLEOTIDE SEQUENCE [LARGE SCALE GENOMIC DNA]</scope>
    <source>
        <strain evidence="8">ATCC 14538 / DSM 43046 / CBS 188.64 / JCM 3121 / NBRC 102363 / NCIMB 12654 / NRRL B-3342 / UNCC 431</strain>
    </source>
</reference>
<evidence type="ECO:0000256" key="4">
    <source>
        <dbReference type="PIRNR" id="PIRNR001365"/>
    </source>
</evidence>
<dbReference type="HOGENOM" id="CLU_049343_5_1_11"/>
<dbReference type="Gene3D" id="3.20.20.70">
    <property type="entry name" value="Aldolase class I"/>
    <property type="match status" value="1"/>
</dbReference>
<evidence type="ECO:0000313" key="7">
    <source>
        <dbReference type="EMBL" id="BAL87681.1"/>
    </source>
</evidence>
<keyword evidence="2 4" id="KW-0456">Lyase</keyword>
<evidence type="ECO:0000256" key="5">
    <source>
        <dbReference type="PIRSR" id="PIRSR001365-1"/>
    </source>
</evidence>
<dbReference type="GO" id="GO:0008840">
    <property type="term" value="F:4-hydroxy-tetrahydrodipicolinate synthase activity"/>
    <property type="evidence" value="ECO:0007669"/>
    <property type="project" value="TreeGrafter"/>
</dbReference>
<evidence type="ECO:0000256" key="6">
    <source>
        <dbReference type="PIRSR" id="PIRSR001365-2"/>
    </source>
</evidence>
<dbReference type="SMART" id="SM01130">
    <property type="entry name" value="DHDPS"/>
    <property type="match status" value="1"/>
</dbReference>
<dbReference type="InterPro" id="IPR020625">
    <property type="entry name" value="Schiff_base-form_aldolases_AS"/>
</dbReference>
<dbReference type="PROSITE" id="PS00666">
    <property type="entry name" value="DHDPS_2"/>
    <property type="match status" value="1"/>
</dbReference>
<dbReference type="PIRSF" id="PIRSF001365">
    <property type="entry name" value="DHDPS"/>
    <property type="match status" value="1"/>
</dbReference>
<organism evidence="7 8">
    <name type="scientific">Actinoplanes missouriensis (strain ATCC 14538 / DSM 43046 / CBS 188.64 / JCM 3121 / NBRC 102363 / NCIMB 12654 / NRRL B-3342 / UNCC 431)</name>
    <dbReference type="NCBI Taxonomy" id="512565"/>
    <lineage>
        <taxon>Bacteria</taxon>
        <taxon>Bacillati</taxon>
        <taxon>Actinomycetota</taxon>
        <taxon>Actinomycetes</taxon>
        <taxon>Micromonosporales</taxon>
        <taxon>Micromonosporaceae</taxon>
        <taxon>Actinoplanes</taxon>
    </lineage>
</organism>
<dbReference type="RefSeq" id="WP_014442576.1">
    <property type="nucleotide sequence ID" value="NC_017093.1"/>
</dbReference>
<evidence type="ECO:0000313" key="8">
    <source>
        <dbReference type="Proteomes" id="UP000007882"/>
    </source>
</evidence>
<dbReference type="AlphaFoldDB" id="I0H3U4"/>